<keyword evidence="1" id="KW-0472">Membrane</keyword>
<accession>A0AAU9KEH0</accession>
<organism evidence="2 3">
    <name type="scientific">Blepharisma stoltei</name>
    <dbReference type="NCBI Taxonomy" id="1481888"/>
    <lineage>
        <taxon>Eukaryota</taxon>
        <taxon>Sar</taxon>
        <taxon>Alveolata</taxon>
        <taxon>Ciliophora</taxon>
        <taxon>Postciliodesmatophora</taxon>
        <taxon>Heterotrichea</taxon>
        <taxon>Heterotrichida</taxon>
        <taxon>Blepharismidae</taxon>
        <taxon>Blepharisma</taxon>
    </lineage>
</organism>
<gene>
    <name evidence="2" type="ORF">BSTOLATCC_MIC65230</name>
</gene>
<name>A0AAU9KEH0_9CILI</name>
<keyword evidence="3" id="KW-1185">Reference proteome</keyword>
<evidence type="ECO:0008006" key="4">
    <source>
        <dbReference type="Google" id="ProtNLM"/>
    </source>
</evidence>
<feature type="transmembrane region" description="Helical" evidence="1">
    <location>
        <begin position="29"/>
        <end position="50"/>
    </location>
</feature>
<evidence type="ECO:0000313" key="3">
    <source>
        <dbReference type="Proteomes" id="UP001162131"/>
    </source>
</evidence>
<evidence type="ECO:0000313" key="2">
    <source>
        <dbReference type="EMBL" id="CAG9335912.1"/>
    </source>
</evidence>
<dbReference type="Proteomes" id="UP001162131">
    <property type="component" value="Unassembled WGS sequence"/>
</dbReference>
<proteinExistence type="predicted"/>
<dbReference type="EMBL" id="CAJZBQ010000063">
    <property type="protein sequence ID" value="CAG9335912.1"/>
    <property type="molecule type" value="Genomic_DNA"/>
</dbReference>
<evidence type="ECO:0000256" key="1">
    <source>
        <dbReference type="SAM" id="Phobius"/>
    </source>
</evidence>
<sequence length="72" mass="7834">MILFVKPVPALIQEIARLVLIMRLVERQLLAIAIPIIYLAGLLVYGLALLDVLDAQGLNIISAYHAIAAITI</sequence>
<keyword evidence="1" id="KW-1133">Transmembrane helix</keyword>
<keyword evidence="1" id="KW-0812">Transmembrane</keyword>
<protein>
    <recommendedName>
        <fullName evidence="4">ABC transporter permease</fullName>
    </recommendedName>
</protein>
<comment type="caution">
    <text evidence="2">The sequence shown here is derived from an EMBL/GenBank/DDBJ whole genome shotgun (WGS) entry which is preliminary data.</text>
</comment>
<dbReference type="AlphaFoldDB" id="A0AAU9KEH0"/>
<reference evidence="2" key="1">
    <citation type="submission" date="2021-09" db="EMBL/GenBank/DDBJ databases">
        <authorList>
            <consortium name="AG Swart"/>
            <person name="Singh M."/>
            <person name="Singh A."/>
            <person name="Seah K."/>
            <person name="Emmerich C."/>
        </authorList>
    </citation>
    <scope>NUCLEOTIDE SEQUENCE</scope>
    <source>
        <strain evidence="2">ATCC30299</strain>
    </source>
</reference>